<dbReference type="PROSITE" id="PS00903">
    <property type="entry name" value="CYT_DCMP_DEAMINASES_1"/>
    <property type="match status" value="1"/>
</dbReference>
<proteinExistence type="inferred from homology"/>
<dbReference type="OrthoDB" id="9800865at2"/>
<evidence type="ECO:0000256" key="5">
    <source>
        <dbReference type="ARBA" id="ARBA00007417"/>
    </source>
</evidence>
<feature type="binding site" evidence="16">
    <location>
        <position position="221"/>
    </location>
    <ligand>
        <name>NADP(+)</name>
        <dbReference type="ChEBI" id="CHEBI:58349"/>
    </ligand>
</feature>
<dbReference type="InterPro" id="IPR024072">
    <property type="entry name" value="DHFR-like_dom_sf"/>
</dbReference>
<comment type="pathway">
    <text evidence="2 14">Cofactor biosynthesis; riboflavin biosynthesis; 5-amino-6-(D-ribitylamino)uracil from GTP: step 2/4.</text>
</comment>
<feature type="binding site" evidence="16">
    <location>
        <position position="191"/>
    </location>
    <ligand>
        <name>NADP(+)</name>
        <dbReference type="ChEBI" id="CHEBI:58349"/>
    </ligand>
</feature>
<dbReference type="GO" id="GO:0008703">
    <property type="term" value="F:5-amino-6-(5-phosphoribosylamino)uracil reductase activity"/>
    <property type="evidence" value="ECO:0007669"/>
    <property type="project" value="UniProtKB-EC"/>
</dbReference>
<sequence length="368" mass="37970">MSSGQIRTGNISTASPAAAASATEIAAMSRAVELAARGAGTVLPNPVVGCVLLDQHGAVIGEGWHQQAGGAHAEVNALNQAGERARGATAVVTLEPCNHQGRTGPCSLALINAGVARVVIAVLDPNPAAVGGVATLQKAGVEVVTGVQEKEASDVNRVWLGVLATQRPYVSFKAGTTVDGRVAAVDGTSKWITSPASRGDVHRLRSEVDTMLVGVGTVLADDPMLTVRHPDGSLAMRQPLRVIADSLGQTPASAKILGDEAPTWVATTADVGAGSDGRLSLPLLMAKLYGFGRRHVLLEGGPRLAAAMLDAGLMDEIIFYIAPLALGAGKNAIDGGSVNTLAQGHRLELRDVTTFDADVRLRYTVRRD</sequence>
<dbReference type="Proteomes" id="UP000268084">
    <property type="component" value="Chromosome"/>
</dbReference>
<feature type="binding site" evidence="16">
    <location>
        <position position="217"/>
    </location>
    <ligand>
        <name>NADP(+)</name>
        <dbReference type="ChEBI" id="CHEBI:58349"/>
    </ligand>
</feature>
<dbReference type="RefSeq" id="WP_124797854.1">
    <property type="nucleotide sequence ID" value="NZ_CP034170.1"/>
</dbReference>
<feature type="binding site" evidence="17">
    <location>
        <position position="106"/>
    </location>
    <ligand>
        <name>Zn(2+)</name>
        <dbReference type="ChEBI" id="CHEBI:29105"/>
        <note>catalytic</note>
    </ligand>
</feature>
<evidence type="ECO:0000256" key="12">
    <source>
        <dbReference type="ARBA" id="ARBA00049861"/>
    </source>
</evidence>
<comment type="pathway">
    <text evidence="3 14">Cofactor biosynthesis; riboflavin biosynthesis; 5-amino-6-(D-ribitylamino)uracil from GTP: step 3/4.</text>
</comment>
<dbReference type="PANTHER" id="PTHR38011:SF7">
    <property type="entry name" value="2,5-DIAMINO-6-RIBOSYLAMINO-4(3H)-PYRIMIDINONE 5'-PHOSPHATE REDUCTASE"/>
    <property type="match status" value="1"/>
</dbReference>
<dbReference type="CDD" id="cd01284">
    <property type="entry name" value="Riboflavin_deaminase-reductase"/>
    <property type="match status" value="1"/>
</dbReference>
<evidence type="ECO:0000256" key="2">
    <source>
        <dbReference type="ARBA" id="ARBA00004882"/>
    </source>
</evidence>
<evidence type="ECO:0000256" key="7">
    <source>
        <dbReference type="ARBA" id="ARBA00022723"/>
    </source>
</evidence>
<dbReference type="Pfam" id="PF00383">
    <property type="entry name" value="dCMP_cyt_deam_1"/>
    <property type="match status" value="1"/>
</dbReference>
<dbReference type="UniPathway" id="UPA00275">
    <property type="reaction ID" value="UER00401"/>
</dbReference>
<feature type="binding site" evidence="16">
    <location>
        <position position="225"/>
    </location>
    <ligand>
        <name>substrate</name>
    </ligand>
</feature>
<keyword evidence="11" id="KW-0511">Multifunctional enzyme</keyword>
<evidence type="ECO:0000256" key="9">
    <source>
        <dbReference type="ARBA" id="ARBA00022857"/>
    </source>
</evidence>
<dbReference type="InterPro" id="IPR002125">
    <property type="entry name" value="CMP_dCMP_dom"/>
</dbReference>
<dbReference type="Gene3D" id="3.40.430.10">
    <property type="entry name" value="Dihydrofolate Reductase, subunit A"/>
    <property type="match status" value="1"/>
</dbReference>
<dbReference type="EMBL" id="CP034170">
    <property type="protein sequence ID" value="AZI57169.1"/>
    <property type="molecule type" value="Genomic_DNA"/>
</dbReference>
<comment type="catalytic activity">
    <reaction evidence="12 14">
        <text>5-amino-6-(5-phospho-D-ribitylamino)uracil + NADP(+) = 5-amino-6-(5-phospho-D-ribosylamino)uracil + NADPH + H(+)</text>
        <dbReference type="Rhea" id="RHEA:17845"/>
        <dbReference type="ChEBI" id="CHEBI:15378"/>
        <dbReference type="ChEBI" id="CHEBI:57783"/>
        <dbReference type="ChEBI" id="CHEBI:58349"/>
        <dbReference type="ChEBI" id="CHEBI:58421"/>
        <dbReference type="ChEBI" id="CHEBI:58453"/>
        <dbReference type="EC" id="1.1.1.193"/>
    </reaction>
</comment>
<evidence type="ECO:0000256" key="13">
    <source>
        <dbReference type="ARBA" id="ARBA00049886"/>
    </source>
</evidence>
<dbReference type="GO" id="GO:0050661">
    <property type="term" value="F:NADP binding"/>
    <property type="evidence" value="ECO:0007669"/>
    <property type="project" value="InterPro"/>
</dbReference>
<keyword evidence="9 14" id="KW-0521">NADP</keyword>
<evidence type="ECO:0000256" key="15">
    <source>
        <dbReference type="PIRSR" id="PIRSR006769-1"/>
    </source>
</evidence>
<dbReference type="Pfam" id="PF01872">
    <property type="entry name" value="RibD_C"/>
    <property type="match status" value="1"/>
</dbReference>
<evidence type="ECO:0000259" key="18">
    <source>
        <dbReference type="PROSITE" id="PS51747"/>
    </source>
</evidence>
<feature type="binding site" evidence="16">
    <location>
        <position position="299"/>
    </location>
    <ligand>
        <name>substrate</name>
    </ligand>
</feature>
<dbReference type="InterPro" id="IPR004794">
    <property type="entry name" value="Eubact_RibD"/>
</dbReference>
<gene>
    <name evidence="19" type="primary">ribD</name>
    <name evidence="19" type="ORF">EH165_02335</name>
</gene>
<evidence type="ECO:0000256" key="4">
    <source>
        <dbReference type="ARBA" id="ARBA00005259"/>
    </source>
</evidence>
<keyword evidence="20" id="KW-1185">Reference proteome</keyword>
<dbReference type="AlphaFoldDB" id="A0A3G8ZIH3"/>
<dbReference type="PANTHER" id="PTHR38011">
    <property type="entry name" value="DIHYDROFOLATE REDUCTASE FAMILY PROTEIN (AFU_ORTHOLOGUE AFUA_8G06820)"/>
    <property type="match status" value="1"/>
</dbReference>
<evidence type="ECO:0000256" key="11">
    <source>
        <dbReference type="ARBA" id="ARBA00023268"/>
    </source>
</evidence>
<dbReference type="NCBIfam" id="TIGR00227">
    <property type="entry name" value="ribD_Cterm"/>
    <property type="match status" value="1"/>
</dbReference>
<protein>
    <recommendedName>
        <fullName evidence="14">Riboflavin biosynthesis protein RibD</fullName>
    </recommendedName>
    <domain>
        <recommendedName>
            <fullName evidence="14">Diaminohydroxyphosphoribosylaminopyrimidine deaminase</fullName>
            <shortName evidence="14">DRAP deaminase</shortName>
            <ecNumber evidence="14">3.5.4.26</ecNumber>
        </recommendedName>
        <alternativeName>
            <fullName evidence="14">Riboflavin-specific deaminase</fullName>
        </alternativeName>
    </domain>
    <domain>
        <recommendedName>
            <fullName evidence="14">5-amino-6-(5-phosphoribosylamino)uracil reductase</fullName>
            <ecNumber evidence="14">1.1.1.193</ecNumber>
        </recommendedName>
        <alternativeName>
            <fullName evidence="14">HTP reductase</fullName>
        </alternativeName>
    </domain>
</protein>
<keyword evidence="14 19" id="KW-0378">Hydrolase</keyword>
<evidence type="ECO:0000313" key="20">
    <source>
        <dbReference type="Proteomes" id="UP000268084"/>
    </source>
</evidence>
<feature type="active site" description="Proton donor" evidence="15">
    <location>
        <position position="74"/>
    </location>
</feature>
<comment type="cofactor">
    <cofactor evidence="14 17">
        <name>Zn(2+)</name>
        <dbReference type="ChEBI" id="CHEBI:29105"/>
    </cofactor>
    <text evidence="14 17">Binds 1 zinc ion.</text>
</comment>
<dbReference type="GO" id="GO:0008835">
    <property type="term" value="F:diaminohydroxyphosphoribosylaminopyrimidine deaminase activity"/>
    <property type="evidence" value="ECO:0007669"/>
    <property type="project" value="UniProtKB-EC"/>
</dbReference>
<dbReference type="PIRSF" id="PIRSF006769">
    <property type="entry name" value="RibD"/>
    <property type="match status" value="1"/>
</dbReference>
<dbReference type="InterPro" id="IPR011549">
    <property type="entry name" value="RibD_C"/>
</dbReference>
<evidence type="ECO:0000256" key="6">
    <source>
        <dbReference type="ARBA" id="ARBA00022619"/>
    </source>
</evidence>
<name>A0A3G8ZIH3_9ACTN</name>
<dbReference type="InterPro" id="IPR016192">
    <property type="entry name" value="APOBEC/CMP_deaminase_Zn-bd"/>
</dbReference>
<dbReference type="SUPFAM" id="SSF53597">
    <property type="entry name" value="Dihydrofolate reductase-like"/>
    <property type="match status" value="1"/>
</dbReference>
<dbReference type="EC" id="3.5.4.26" evidence="14"/>
<dbReference type="InterPro" id="IPR016193">
    <property type="entry name" value="Cytidine_deaminase-like"/>
</dbReference>
<dbReference type="EC" id="1.1.1.193" evidence="14"/>
<feature type="binding site" evidence="16">
    <location>
        <begin position="301"/>
        <end position="307"/>
    </location>
    <ligand>
        <name>NADP(+)</name>
        <dbReference type="ChEBI" id="CHEBI:58349"/>
    </ligand>
</feature>
<dbReference type="GO" id="GO:0009231">
    <property type="term" value="P:riboflavin biosynthetic process"/>
    <property type="evidence" value="ECO:0007669"/>
    <property type="project" value="UniProtKB-UniPathway"/>
</dbReference>
<dbReference type="GO" id="GO:0008270">
    <property type="term" value="F:zinc ion binding"/>
    <property type="evidence" value="ECO:0007669"/>
    <property type="project" value="InterPro"/>
</dbReference>
<keyword evidence="10 14" id="KW-0560">Oxidoreductase</keyword>
<comment type="function">
    <text evidence="1 14">Converts 2,5-diamino-6-(ribosylamino)-4(3h)-pyrimidinone 5'-phosphate into 5-amino-6-(ribosylamino)-2,4(1h,3h)-pyrimidinedione 5'-phosphate.</text>
</comment>
<feature type="binding site" evidence="16">
    <location>
        <position position="228"/>
    </location>
    <ligand>
        <name>substrate</name>
    </ligand>
</feature>
<feature type="binding site" evidence="17">
    <location>
        <position position="72"/>
    </location>
    <ligand>
        <name>Zn(2+)</name>
        <dbReference type="ChEBI" id="CHEBI:29105"/>
        <note>catalytic</note>
    </ligand>
</feature>
<comment type="catalytic activity">
    <reaction evidence="13 14">
        <text>2,5-diamino-6-hydroxy-4-(5-phosphoribosylamino)-pyrimidine + H2O + H(+) = 5-amino-6-(5-phospho-D-ribosylamino)uracil + NH4(+)</text>
        <dbReference type="Rhea" id="RHEA:21868"/>
        <dbReference type="ChEBI" id="CHEBI:15377"/>
        <dbReference type="ChEBI" id="CHEBI:15378"/>
        <dbReference type="ChEBI" id="CHEBI:28938"/>
        <dbReference type="ChEBI" id="CHEBI:58453"/>
        <dbReference type="ChEBI" id="CHEBI:58614"/>
        <dbReference type="EC" id="3.5.4.26"/>
    </reaction>
</comment>
<dbReference type="KEGG" id="nak:EH165_02335"/>
<dbReference type="SUPFAM" id="SSF53927">
    <property type="entry name" value="Cytidine deaminase-like"/>
    <property type="match status" value="1"/>
</dbReference>
<evidence type="ECO:0000256" key="16">
    <source>
        <dbReference type="PIRSR" id="PIRSR006769-2"/>
    </source>
</evidence>
<reference evidence="19 20" key="1">
    <citation type="submission" date="2018-11" db="EMBL/GenBank/DDBJ databases">
        <authorList>
            <person name="Da X."/>
        </authorList>
    </citation>
    <scope>NUCLEOTIDE SEQUENCE [LARGE SCALE GENOMIC DNA]</scope>
    <source>
        <strain evidence="19 20">S14-144</strain>
    </source>
</reference>
<evidence type="ECO:0000256" key="8">
    <source>
        <dbReference type="ARBA" id="ARBA00022833"/>
    </source>
</evidence>
<feature type="binding site" evidence="16">
    <location>
        <position position="205"/>
    </location>
    <ligand>
        <name>substrate</name>
    </ligand>
</feature>
<feature type="binding site" evidence="16">
    <location>
        <position position="175"/>
    </location>
    <ligand>
        <name>NADP(+)</name>
        <dbReference type="ChEBI" id="CHEBI:58349"/>
    </ligand>
</feature>
<evidence type="ECO:0000256" key="10">
    <source>
        <dbReference type="ARBA" id="ARBA00023002"/>
    </source>
</evidence>
<dbReference type="InterPro" id="IPR050765">
    <property type="entry name" value="Riboflavin_Biosynth_HTPR"/>
</dbReference>
<evidence type="ECO:0000256" key="1">
    <source>
        <dbReference type="ARBA" id="ARBA00002151"/>
    </source>
</evidence>
<feature type="binding site" evidence="16">
    <location>
        <position position="189"/>
    </location>
    <ligand>
        <name>substrate</name>
    </ligand>
</feature>
<comment type="similarity">
    <text evidence="4 14">In the N-terminal section; belongs to the cytidine and deoxycytidylate deaminase family.</text>
</comment>
<feature type="binding site" evidence="16">
    <location>
        <position position="246"/>
    </location>
    <ligand>
        <name>NADP(+)</name>
        <dbReference type="ChEBI" id="CHEBI:58349"/>
    </ligand>
</feature>
<feature type="binding site" evidence="17">
    <location>
        <position position="97"/>
    </location>
    <ligand>
        <name>Zn(2+)</name>
        <dbReference type="ChEBI" id="CHEBI:29105"/>
        <note>catalytic</note>
    </ligand>
</feature>
<evidence type="ECO:0000313" key="19">
    <source>
        <dbReference type="EMBL" id="AZI57169.1"/>
    </source>
</evidence>
<reference evidence="19 20" key="2">
    <citation type="submission" date="2018-12" db="EMBL/GenBank/DDBJ databases">
        <title>Nakamurella antarcticus sp. nov., isolated from Antarctica South Shetland Islands soil.</title>
        <authorList>
            <person name="Peng F."/>
        </authorList>
    </citation>
    <scope>NUCLEOTIDE SEQUENCE [LARGE SCALE GENOMIC DNA]</scope>
    <source>
        <strain evidence="19 20">S14-144</strain>
    </source>
</reference>
<evidence type="ECO:0000256" key="3">
    <source>
        <dbReference type="ARBA" id="ARBA00004910"/>
    </source>
</evidence>
<dbReference type="NCBIfam" id="TIGR00326">
    <property type="entry name" value="eubact_ribD"/>
    <property type="match status" value="1"/>
</dbReference>
<comment type="similarity">
    <text evidence="5 14">In the C-terminal section; belongs to the HTP reductase family.</text>
</comment>
<dbReference type="PROSITE" id="PS51747">
    <property type="entry name" value="CYT_DCMP_DEAMINASES_2"/>
    <property type="match status" value="1"/>
</dbReference>
<keyword evidence="7 14" id="KW-0479">Metal-binding</keyword>
<dbReference type="Gene3D" id="3.40.140.10">
    <property type="entry name" value="Cytidine Deaminase, domain 2"/>
    <property type="match status" value="1"/>
</dbReference>
<evidence type="ECO:0000256" key="17">
    <source>
        <dbReference type="PIRSR" id="PIRSR006769-3"/>
    </source>
</evidence>
<evidence type="ECO:0000256" key="14">
    <source>
        <dbReference type="PIRNR" id="PIRNR006769"/>
    </source>
</evidence>
<keyword evidence="6 14" id="KW-0686">Riboflavin biosynthesis</keyword>
<feature type="domain" description="CMP/dCMP-type deaminase" evidence="18">
    <location>
        <begin position="22"/>
        <end position="144"/>
    </location>
</feature>
<accession>A0A3G8ZIH3</accession>
<organism evidence="19 20">
    <name type="scientific">Nakamurella antarctica</name>
    <dbReference type="NCBI Taxonomy" id="1902245"/>
    <lineage>
        <taxon>Bacteria</taxon>
        <taxon>Bacillati</taxon>
        <taxon>Actinomycetota</taxon>
        <taxon>Actinomycetes</taxon>
        <taxon>Nakamurellales</taxon>
        <taxon>Nakamurellaceae</taxon>
        <taxon>Nakamurella</taxon>
    </lineage>
</organism>
<keyword evidence="8 14" id="KW-0862">Zinc</keyword>
<dbReference type="InterPro" id="IPR002734">
    <property type="entry name" value="RibDG_C"/>
</dbReference>